<dbReference type="GO" id="GO:0008270">
    <property type="term" value="F:zinc ion binding"/>
    <property type="evidence" value="ECO:0007669"/>
    <property type="project" value="UniProtKB-KW"/>
</dbReference>
<dbReference type="SMART" id="SM00440">
    <property type="entry name" value="ZnF_C2C2"/>
    <property type="match status" value="1"/>
</dbReference>
<feature type="domain" description="TFIIS-type" evidence="5">
    <location>
        <begin position="37"/>
        <end position="112"/>
    </location>
</feature>
<comment type="caution">
    <text evidence="6">The sequence shown here is derived from an EMBL/GenBank/DDBJ whole genome shotgun (WGS) entry which is preliminary data.</text>
</comment>
<gene>
    <name evidence="6" type="ORF">HJC23_000747</name>
</gene>
<proteinExistence type="predicted"/>
<dbReference type="EMBL" id="JABMIG020000093">
    <property type="protein sequence ID" value="KAL3793205.1"/>
    <property type="molecule type" value="Genomic_DNA"/>
</dbReference>
<evidence type="ECO:0000256" key="2">
    <source>
        <dbReference type="ARBA" id="ARBA00022771"/>
    </source>
</evidence>
<evidence type="ECO:0000313" key="6">
    <source>
        <dbReference type="EMBL" id="KAL3793205.1"/>
    </source>
</evidence>
<organism evidence="6 7">
    <name type="scientific">Cyclotella cryptica</name>
    <dbReference type="NCBI Taxonomy" id="29204"/>
    <lineage>
        <taxon>Eukaryota</taxon>
        <taxon>Sar</taxon>
        <taxon>Stramenopiles</taxon>
        <taxon>Ochrophyta</taxon>
        <taxon>Bacillariophyta</taxon>
        <taxon>Coscinodiscophyceae</taxon>
        <taxon>Thalassiosirophycidae</taxon>
        <taxon>Stephanodiscales</taxon>
        <taxon>Stephanodiscaceae</taxon>
        <taxon>Cyclotella</taxon>
    </lineage>
</organism>
<dbReference type="Proteomes" id="UP001516023">
    <property type="component" value="Unassembled WGS sequence"/>
</dbReference>
<keyword evidence="3" id="KW-0862">Zinc</keyword>
<name>A0ABD3PZ14_9STRA</name>
<keyword evidence="1" id="KW-0479">Metal-binding</keyword>
<dbReference type="Gene3D" id="2.20.25.10">
    <property type="match status" value="1"/>
</dbReference>
<evidence type="ECO:0000256" key="4">
    <source>
        <dbReference type="PROSITE-ProRule" id="PRU00472"/>
    </source>
</evidence>
<evidence type="ECO:0000259" key="5">
    <source>
        <dbReference type="PROSITE" id="PS51133"/>
    </source>
</evidence>
<dbReference type="PROSITE" id="PS51133">
    <property type="entry name" value="ZF_TFIIS_2"/>
    <property type="match status" value="1"/>
</dbReference>
<evidence type="ECO:0000313" key="7">
    <source>
        <dbReference type="Proteomes" id="UP001516023"/>
    </source>
</evidence>
<dbReference type="Pfam" id="PF01096">
    <property type="entry name" value="Zn_ribbon_TFIIS"/>
    <property type="match status" value="1"/>
</dbReference>
<protein>
    <recommendedName>
        <fullName evidence="5">TFIIS-type domain-containing protein</fullName>
    </recommendedName>
</protein>
<sequence length="114" mass="13001">GRRSQKQDSPKSSKDVVLSLDDTLLQIQTNANTHYFACTTCPHSQPITTPQIQKSYPTRKKVDDILGGENAWDNVDRTMVFGDVYFLQMQICSVDEPVSVFYKCVKCAHQWNDK</sequence>
<keyword evidence="2 4" id="KW-0863">Zinc-finger</keyword>
<feature type="non-terminal residue" evidence="6">
    <location>
        <position position="1"/>
    </location>
</feature>
<evidence type="ECO:0000256" key="3">
    <source>
        <dbReference type="ARBA" id="ARBA00022833"/>
    </source>
</evidence>
<keyword evidence="7" id="KW-1185">Reference proteome</keyword>
<dbReference type="SUPFAM" id="SSF57783">
    <property type="entry name" value="Zinc beta-ribbon"/>
    <property type="match status" value="1"/>
</dbReference>
<evidence type="ECO:0000256" key="1">
    <source>
        <dbReference type="ARBA" id="ARBA00022723"/>
    </source>
</evidence>
<dbReference type="AlphaFoldDB" id="A0ABD3PZ14"/>
<reference evidence="6 7" key="1">
    <citation type="journal article" date="2020" name="G3 (Bethesda)">
        <title>Improved Reference Genome for Cyclotella cryptica CCMP332, a Model for Cell Wall Morphogenesis, Salinity Adaptation, and Lipid Production in Diatoms (Bacillariophyta).</title>
        <authorList>
            <person name="Roberts W.R."/>
            <person name="Downey K.M."/>
            <person name="Ruck E.C."/>
            <person name="Traller J.C."/>
            <person name="Alverson A.J."/>
        </authorList>
    </citation>
    <scope>NUCLEOTIDE SEQUENCE [LARGE SCALE GENOMIC DNA]</scope>
    <source>
        <strain evidence="6 7">CCMP332</strain>
    </source>
</reference>
<accession>A0ABD3PZ14</accession>
<dbReference type="InterPro" id="IPR001222">
    <property type="entry name" value="Znf_TFIIS"/>
</dbReference>